<comment type="caution">
    <text evidence="1">The sequence shown here is derived from an EMBL/GenBank/DDBJ whole genome shotgun (WGS) entry which is preliminary data.</text>
</comment>
<gene>
    <name evidence="1" type="ORF">KI387_030186</name>
</gene>
<protein>
    <submittedName>
        <fullName evidence="1">Uncharacterized protein</fullName>
    </submittedName>
</protein>
<feature type="non-terminal residue" evidence="1">
    <location>
        <position position="1"/>
    </location>
</feature>
<evidence type="ECO:0000313" key="2">
    <source>
        <dbReference type="Proteomes" id="UP000824469"/>
    </source>
</evidence>
<keyword evidence="2" id="KW-1185">Reference proteome</keyword>
<dbReference type="EMBL" id="JAHRHJ020000010">
    <property type="protein sequence ID" value="KAH9298504.1"/>
    <property type="molecule type" value="Genomic_DNA"/>
</dbReference>
<evidence type="ECO:0000313" key="1">
    <source>
        <dbReference type="EMBL" id="KAH9298504.1"/>
    </source>
</evidence>
<name>A0AA38CKI1_TAXCH</name>
<sequence>FDVFCSPIGRNPRSCSIFGPVGTFRPKCPKTYCASCSNFGRNTRTAYFARFRPKCPKLLRTHCNIFGRFARVA</sequence>
<reference evidence="1 2" key="1">
    <citation type="journal article" date="2021" name="Nat. Plants">
        <title>The Taxus genome provides insights into paclitaxel biosynthesis.</title>
        <authorList>
            <person name="Xiong X."/>
            <person name="Gou J."/>
            <person name="Liao Q."/>
            <person name="Li Y."/>
            <person name="Zhou Q."/>
            <person name="Bi G."/>
            <person name="Li C."/>
            <person name="Du R."/>
            <person name="Wang X."/>
            <person name="Sun T."/>
            <person name="Guo L."/>
            <person name="Liang H."/>
            <person name="Lu P."/>
            <person name="Wu Y."/>
            <person name="Zhang Z."/>
            <person name="Ro D.K."/>
            <person name="Shang Y."/>
            <person name="Huang S."/>
            <person name="Yan J."/>
        </authorList>
    </citation>
    <scope>NUCLEOTIDE SEQUENCE [LARGE SCALE GENOMIC DNA]</scope>
    <source>
        <strain evidence="1">Ta-2019</strain>
    </source>
</reference>
<proteinExistence type="predicted"/>
<dbReference type="Proteomes" id="UP000824469">
    <property type="component" value="Unassembled WGS sequence"/>
</dbReference>
<feature type="non-terminal residue" evidence="1">
    <location>
        <position position="73"/>
    </location>
</feature>
<organism evidence="1 2">
    <name type="scientific">Taxus chinensis</name>
    <name type="common">Chinese yew</name>
    <name type="synonym">Taxus wallichiana var. chinensis</name>
    <dbReference type="NCBI Taxonomy" id="29808"/>
    <lineage>
        <taxon>Eukaryota</taxon>
        <taxon>Viridiplantae</taxon>
        <taxon>Streptophyta</taxon>
        <taxon>Embryophyta</taxon>
        <taxon>Tracheophyta</taxon>
        <taxon>Spermatophyta</taxon>
        <taxon>Pinopsida</taxon>
        <taxon>Pinidae</taxon>
        <taxon>Conifers II</taxon>
        <taxon>Cupressales</taxon>
        <taxon>Taxaceae</taxon>
        <taxon>Taxus</taxon>
    </lineage>
</organism>
<accession>A0AA38CKI1</accession>
<dbReference type="AlphaFoldDB" id="A0AA38CKI1"/>